<feature type="compositionally biased region" description="Polar residues" evidence="1">
    <location>
        <begin position="106"/>
        <end position="115"/>
    </location>
</feature>
<dbReference type="GO" id="GO:0003677">
    <property type="term" value="F:DNA binding"/>
    <property type="evidence" value="ECO:0007669"/>
    <property type="project" value="InterPro"/>
</dbReference>
<gene>
    <name evidence="3" type="ORF">GW952_03155</name>
</gene>
<reference evidence="3 4" key="1">
    <citation type="submission" date="2020-01" db="EMBL/GenBank/DDBJ databases">
        <title>Bactrocera dorsalis gut bacteria genome.</title>
        <authorList>
            <person name="Zhang H."/>
            <person name="Cai Z."/>
        </authorList>
    </citation>
    <scope>NUCLEOTIDE SEQUENCE [LARGE SCALE GENOMIC DNA]</scope>
    <source>
        <strain evidence="3 4">BD177</strain>
    </source>
</reference>
<dbReference type="PROSITE" id="PS50943">
    <property type="entry name" value="HTH_CROC1"/>
    <property type="match status" value="1"/>
</dbReference>
<dbReference type="AlphaFoldDB" id="A0A6P1USQ3"/>
<proteinExistence type="predicted"/>
<dbReference type="EMBL" id="CP048108">
    <property type="protein sequence ID" value="QHS44677.1"/>
    <property type="molecule type" value="Genomic_DNA"/>
</dbReference>
<evidence type="ECO:0000313" key="3">
    <source>
        <dbReference type="EMBL" id="QHS44677.1"/>
    </source>
</evidence>
<accession>A0A6P1USQ3</accession>
<dbReference type="InterPro" id="IPR001387">
    <property type="entry name" value="Cro/C1-type_HTH"/>
</dbReference>
<dbReference type="CDD" id="cd00093">
    <property type="entry name" value="HTH_XRE"/>
    <property type="match status" value="1"/>
</dbReference>
<organism evidence="3 4">
    <name type="scientific">Klebsiella michiganensis</name>
    <dbReference type="NCBI Taxonomy" id="1134687"/>
    <lineage>
        <taxon>Bacteria</taxon>
        <taxon>Pseudomonadati</taxon>
        <taxon>Pseudomonadota</taxon>
        <taxon>Gammaproteobacteria</taxon>
        <taxon>Enterobacterales</taxon>
        <taxon>Enterobacteriaceae</taxon>
        <taxon>Klebsiella/Raoultella group</taxon>
        <taxon>Klebsiella</taxon>
    </lineage>
</organism>
<evidence type="ECO:0000256" key="1">
    <source>
        <dbReference type="SAM" id="MobiDB-lite"/>
    </source>
</evidence>
<dbReference type="SUPFAM" id="SSF47413">
    <property type="entry name" value="lambda repressor-like DNA-binding domains"/>
    <property type="match status" value="1"/>
</dbReference>
<protein>
    <submittedName>
        <fullName evidence="3">XRE family transcriptional regulator</fullName>
    </submittedName>
</protein>
<dbReference type="InterPro" id="IPR010982">
    <property type="entry name" value="Lambda_DNA-bd_dom_sf"/>
</dbReference>
<feature type="compositionally biased region" description="Basic and acidic residues" evidence="1">
    <location>
        <begin position="119"/>
        <end position="128"/>
    </location>
</feature>
<dbReference type="RefSeq" id="WP_162121226.1">
    <property type="nucleotide sequence ID" value="NZ_CP048108.1"/>
</dbReference>
<feature type="domain" description="HTH cro/C1-type" evidence="2">
    <location>
        <begin position="8"/>
        <end position="52"/>
    </location>
</feature>
<dbReference type="Gene3D" id="1.10.260.40">
    <property type="entry name" value="lambda repressor-like DNA-binding domains"/>
    <property type="match status" value="1"/>
</dbReference>
<sequence>MMSLGTRLVEERKRLGLNQADFGALAGCARNTQANYEREERSPDSKYLSSLAVNGVDVLYVLTGKRTPDIGDISNDEIELIKLFRSAPLAVKAAALAALTAGSSATNSMTISGQGNRVAGRDYNENKK</sequence>
<dbReference type="Proteomes" id="UP000464389">
    <property type="component" value="Chromosome"/>
</dbReference>
<feature type="region of interest" description="Disordered" evidence="1">
    <location>
        <begin position="106"/>
        <end position="128"/>
    </location>
</feature>
<dbReference type="SMART" id="SM00530">
    <property type="entry name" value="HTH_XRE"/>
    <property type="match status" value="1"/>
</dbReference>
<evidence type="ECO:0000259" key="2">
    <source>
        <dbReference type="PROSITE" id="PS50943"/>
    </source>
</evidence>
<name>A0A6P1USQ3_9ENTR</name>
<evidence type="ECO:0000313" key="4">
    <source>
        <dbReference type="Proteomes" id="UP000464389"/>
    </source>
</evidence>